<protein>
    <submittedName>
        <fullName evidence="1">Uncharacterized protein</fullName>
    </submittedName>
</protein>
<proteinExistence type="predicted"/>
<sequence>MNDLEINGYKIFENYDEAVYAAKSKEDVYDFFVENYGPTEECQGETKEQFIENLIEIDVGSEFAQRMRTYISDDTGEVSESSHYEQYKEVASKDEGTEVIAYLVW</sequence>
<evidence type="ECO:0000313" key="2">
    <source>
        <dbReference type="Proteomes" id="UP000032746"/>
    </source>
</evidence>
<dbReference type="AlphaFoldDB" id="A0A0D5YGQ8"/>
<name>A0A0D5YGQ8_ACIBA</name>
<accession>A0A0D5YGQ8</accession>
<reference evidence="2" key="2">
    <citation type="submission" date="2015-03" db="EMBL/GenBank/DDBJ databases">
        <authorList>
            <person name="Gallagher L.A."/>
            <person name="Hayden H.S."/>
            <person name="Weiss E.J."/>
            <person name="Hager K.R."/>
            <person name="Ramage E."/>
            <person name="Radey M.R."/>
            <person name="Bydalek R."/>
            <person name="Manoil C."/>
            <person name="Miller S.I."/>
            <person name="Brittnacher M.J."/>
        </authorList>
    </citation>
    <scope>NUCLEOTIDE SEQUENCE [LARGE SCALE GENOMIC DNA]</scope>
    <source>
        <strain evidence="2">AB5075-UW</strain>
    </source>
</reference>
<gene>
    <name evidence="1" type="ORF">ABUW_1390</name>
</gene>
<dbReference type="EMBL" id="CP008706">
    <property type="protein sequence ID" value="AKA31134.1"/>
    <property type="molecule type" value="Genomic_DNA"/>
</dbReference>
<dbReference type="Proteomes" id="UP000032746">
    <property type="component" value="Chromosome"/>
</dbReference>
<dbReference type="PATRIC" id="fig|470.1345.peg.1349"/>
<organism evidence="1 2">
    <name type="scientific">Acinetobacter baumannii</name>
    <dbReference type="NCBI Taxonomy" id="470"/>
    <lineage>
        <taxon>Bacteria</taxon>
        <taxon>Pseudomonadati</taxon>
        <taxon>Pseudomonadota</taxon>
        <taxon>Gammaproteobacteria</taxon>
        <taxon>Moraxellales</taxon>
        <taxon>Moraxellaceae</taxon>
        <taxon>Acinetobacter</taxon>
        <taxon>Acinetobacter calcoaceticus/baumannii complex</taxon>
    </lineage>
</organism>
<evidence type="ECO:0000313" key="1">
    <source>
        <dbReference type="EMBL" id="AKA31134.1"/>
    </source>
</evidence>
<reference evidence="1 2" key="1">
    <citation type="journal article" date="2015" name="J. Bacteriol.">
        <title>Resources for Genetic and Genomic Analysis of Emerging Pathogen Acinetobacter baumannii.</title>
        <authorList>
            <person name="Gallagher L.A."/>
            <person name="Ramage E."/>
            <person name="Weiss E.J."/>
            <person name="Radey M."/>
            <person name="Hayden H.S."/>
            <person name="Held K.G."/>
            <person name="Huse H.K."/>
            <person name="Zurawski D.V."/>
            <person name="Brittnacher M.J."/>
            <person name="Manoil C."/>
        </authorList>
    </citation>
    <scope>NUCLEOTIDE SEQUENCE [LARGE SCALE GENOMIC DNA]</scope>
    <source>
        <strain evidence="1 2">AB5075-UW</strain>
    </source>
</reference>
<dbReference type="RefSeq" id="WP_000998635.1">
    <property type="nucleotide sequence ID" value="NZ_CAUZGQ010000040.1"/>
</dbReference>